<protein>
    <submittedName>
        <fullName evidence="2">RNA polymerase sigma-70 factor, ECF subfamily</fullName>
    </submittedName>
</protein>
<keyword evidence="3" id="KW-1185">Reference proteome</keyword>
<proteinExistence type="predicted"/>
<dbReference type="GO" id="GO:0003700">
    <property type="term" value="F:DNA-binding transcription factor activity"/>
    <property type="evidence" value="ECO:0007669"/>
    <property type="project" value="InterPro"/>
</dbReference>
<organism evidence="2 3">
    <name type="scientific">Aquamicrobium aerolatum DSM 21857</name>
    <dbReference type="NCBI Taxonomy" id="1121003"/>
    <lineage>
        <taxon>Bacteria</taxon>
        <taxon>Pseudomonadati</taxon>
        <taxon>Pseudomonadota</taxon>
        <taxon>Alphaproteobacteria</taxon>
        <taxon>Hyphomicrobiales</taxon>
        <taxon>Phyllobacteriaceae</taxon>
        <taxon>Aerobium</taxon>
    </lineage>
</organism>
<gene>
    <name evidence="2" type="ORF">SAMN03080618_02243</name>
</gene>
<dbReference type="OrthoDB" id="7766037at2"/>
<dbReference type="STRING" id="1121003.SAMN03080618_02243"/>
<dbReference type="InterPro" id="IPR007627">
    <property type="entry name" value="RNA_pol_sigma70_r2"/>
</dbReference>
<sequence>MRCPISPADLSTLQHVADRVARRTRHRLGLPMQDLDDLRQELLLDLIARIPTFDHTRSPLEAYAQLVASHRSTRIDRAVWRERQLYGRTPLSLDTPLAGDDNAVVGDLFSQEQGLGALFGQSFDVEDQAITNTSLDVGLAQLQPDDQHLCVALVGSSIDQLAASGHGARATLYRRLKDIRLTLLAHGVEPA</sequence>
<dbReference type="InterPro" id="IPR013325">
    <property type="entry name" value="RNA_pol_sigma_r2"/>
</dbReference>
<dbReference type="Proteomes" id="UP000242763">
    <property type="component" value="Unassembled WGS sequence"/>
</dbReference>
<dbReference type="GO" id="GO:0006352">
    <property type="term" value="P:DNA-templated transcription initiation"/>
    <property type="evidence" value="ECO:0007669"/>
    <property type="project" value="InterPro"/>
</dbReference>
<name>A0A1I3P8B4_9HYPH</name>
<reference evidence="3" key="1">
    <citation type="submission" date="2016-10" db="EMBL/GenBank/DDBJ databases">
        <authorList>
            <person name="Varghese N."/>
            <person name="Submissions S."/>
        </authorList>
    </citation>
    <scope>NUCLEOTIDE SEQUENCE [LARGE SCALE GENOMIC DNA]</scope>
    <source>
        <strain evidence="3">DSM 21857</strain>
    </source>
</reference>
<evidence type="ECO:0000259" key="1">
    <source>
        <dbReference type="Pfam" id="PF04542"/>
    </source>
</evidence>
<dbReference type="EMBL" id="FORF01000012">
    <property type="protein sequence ID" value="SFJ17788.1"/>
    <property type="molecule type" value="Genomic_DNA"/>
</dbReference>
<evidence type="ECO:0000313" key="3">
    <source>
        <dbReference type="Proteomes" id="UP000242763"/>
    </source>
</evidence>
<accession>A0A1I3P8B4</accession>
<dbReference type="Pfam" id="PF04542">
    <property type="entry name" value="Sigma70_r2"/>
    <property type="match status" value="1"/>
</dbReference>
<evidence type="ECO:0000313" key="2">
    <source>
        <dbReference type="EMBL" id="SFJ17788.1"/>
    </source>
</evidence>
<dbReference type="RefSeq" id="WP_091522248.1">
    <property type="nucleotide sequence ID" value="NZ_FORF01000012.1"/>
</dbReference>
<dbReference type="AlphaFoldDB" id="A0A1I3P8B4"/>
<dbReference type="SUPFAM" id="SSF88946">
    <property type="entry name" value="Sigma2 domain of RNA polymerase sigma factors"/>
    <property type="match status" value="1"/>
</dbReference>
<feature type="domain" description="RNA polymerase sigma-70 region 2" evidence="1">
    <location>
        <begin position="15"/>
        <end position="73"/>
    </location>
</feature>